<reference evidence="2 3" key="1">
    <citation type="submission" date="2024-09" db="EMBL/GenBank/DDBJ databases">
        <title>Floridaenema gen nov. (Aerosakkonemataceae, Aerosakkonematales ord. nov., Cyanobacteria) from benthic tropical and subtropical fresh waters, with the description of four new species.</title>
        <authorList>
            <person name="Moretto J.A."/>
            <person name="Berthold D.E."/>
            <person name="Lefler F.W."/>
            <person name="Huang I.-S."/>
            <person name="Laughinghouse H. IV."/>
        </authorList>
    </citation>
    <scope>NUCLEOTIDE SEQUENCE [LARGE SCALE GENOMIC DNA]</scope>
    <source>
        <strain evidence="2 3">BLCC-F154</strain>
    </source>
</reference>
<dbReference type="Proteomes" id="UP001576776">
    <property type="component" value="Unassembled WGS sequence"/>
</dbReference>
<proteinExistence type="predicted"/>
<accession>A0ABV4Y903</accession>
<name>A0ABV4Y903_9CYAN</name>
<dbReference type="EMBL" id="JBHFNS010000037">
    <property type="protein sequence ID" value="MFB2935301.1"/>
    <property type="molecule type" value="Genomic_DNA"/>
</dbReference>
<protein>
    <recommendedName>
        <fullName evidence="4">Translation initiation factor IF-2</fullName>
    </recommendedName>
</protein>
<comment type="caution">
    <text evidence="2">The sequence shown here is derived from an EMBL/GenBank/DDBJ whole genome shotgun (WGS) entry which is preliminary data.</text>
</comment>
<organism evidence="2 3">
    <name type="scientific">Floridaenema fluviatile BLCC-F154</name>
    <dbReference type="NCBI Taxonomy" id="3153640"/>
    <lineage>
        <taxon>Bacteria</taxon>
        <taxon>Bacillati</taxon>
        <taxon>Cyanobacteriota</taxon>
        <taxon>Cyanophyceae</taxon>
        <taxon>Oscillatoriophycideae</taxon>
        <taxon>Aerosakkonematales</taxon>
        <taxon>Aerosakkonemataceae</taxon>
        <taxon>Floridanema</taxon>
        <taxon>Floridanema fluviatile</taxon>
    </lineage>
</organism>
<dbReference type="RefSeq" id="WP_413256819.1">
    <property type="nucleotide sequence ID" value="NZ_JBHFNS010000037.1"/>
</dbReference>
<feature type="compositionally biased region" description="Basic and acidic residues" evidence="1">
    <location>
        <begin position="57"/>
        <end position="66"/>
    </location>
</feature>
<gene>
    <name evidence="2" type="ORF">ACE1B6_08475</name>
</gene>
<evidence type="ECO:0000256" key="1">
    <source>
        <dbReference type="SAM" id="MobiDB-lite"/>
    </source>
</evidence>
<dbReference type="Gene3D" id="1.10.10.2480">
    <property type="match status" value="1"/>
</dbReference>
<evidence type="ECO:0000313" key="3">
    <source>
        <dbReference type="Proteomes" id="UP001576776"/>
    </source>
</evidence>
<evidence type="ECO:0000313" key="2">
    <source>
        <dbReference type="EMBL" id="MFB2935301.1"/>
    </source>
</evidence>
<feature type="compositionally biased region" description="Polar residues" evidence="1">
    <location>
        <begin position="84"/>
        <end position="95"/>
    </location>
</feature>
<sequence length="95" mass="10166">MGFANLSIAEIAADYDTAVTEVLQICDRLGIPYKNPQTQLALEDAKAIISAIMAHSQESDTNRQEDIFSENQNLASLAGDVDPGTSSEPESPSKP</sequence>
<evidence type="ECO:0008006" key="4">
    <source>
        <dbReference type="Google" id="ProtNLM"/>
    </source>
</evidence>
<keyword evidence="3" id="KW-1185">Reference proteome</keyword>
<feature type="region of interest" description="Disordered" evidence="1">
    <location>
        <begin position="57"/>
        <end position="95"/>
    </location>
</feature>